<organism evidence="11 12">
    <name type="scientific">Spirosoma aureum</name>
    <dbReference type="NCBI Taxonomy" id="2692134"/>
    <lineage>
        <taxon>Bacteria</taxon>
        <taxon>Pseudomonadati</taxon>
        <taxon>Bacteroidota</taxon>
        <taxon>Cytophagia</taxon>
        <taxon>Cytophagales</taxon>
        <taxon>Cytophagaceae</taxon>
        <taxon>Spirosoma</taxon>
    </lineage>
</organism>
<dbReference type="HAMAP" id="MF_02090">
    <property type="entry name" value="NadE_glutamine_dep"/>
    <property type="match status" value="1"/>
</dbReference>
<dbReference type="InterPro" id="IPR003694">
    <property type="entry name" value="NAD_synthase"/>
</dbReference>
<comment type="function">
    <text evidence="7">Catalyzes the ATP-dependent amidation of deamido-NAD to form NAD. Uses L-glutamine as a nitrogen source.</text>
</comment>
<dbReference type="SUPFAM" id="SSF52402">
    <property type="entry name" value="Adenine nucleotide alpha hydrolases-like"/>
    <property type="match status" value="1"/>
</dbReference>
<dbReference type="GO" id="GO:0005737">
    <property type="term" value="C:cytoplasm"/>
    <property type="evidence" value="ECO:0007669"/>
    <property type="project" value="InterPro"/>
</dbReference>
<name>A0A6G9APA5_9BACT</name>
<dbReference type="GO" id="GO:0003952">
    <property type="term" value="F:NAD+ synthase (glutamine-hydrolyzing) activity"/>
    <property type="evidence" value="ECO:0007669"/>
    <property type="project" value="UniProtKB-UniRule"/>
</dbReference>
<dbReference type="PANTHER" id="PTHR23090:SF9">
    <property type="entry name" value="GLUTAMINE-DEPENDENT NAD(+) SYNTHETASE"/>
    <property type="match status" value="1"/>
</dbReference>
<feature type="domain" description="CN hydrolase" evidence="10">
    <location>
        <begin position="4"/>
        <end position="268"/>
    </location>
</feature>
<protein>
    <recommendedName>
        <fullName evidence="7 8">Glutamine-dependent NAD(+) synthetase</fullName>
        <ecNumber evidence="7 8">6.3.5.1</ecNumber>
    </recommendedName>
    <alternativeName>
        <fullName evidence="7 8">NAD(+) synthase [glutamine-hydrolyzing]</fullName>
    </alternativeName>
</protein>
<feature type="binding site" evidence="7">
    <location>
        <position position="195"/>
    </location>
    <ligand>
        <name>L-glutamine</name>
        <dbReference type="ChEBI" id="CHEBI:58359"/>
    </ligand>
</feature>
<evidence type="ECO:0000313" key="11">
    <source>
        <dbReference type="EMBL" id="QIP14297.1"/>
    </source>
</evidence>
<sequence>MKLLKVAAGVLNQIPLAWEHNKQNIINAIEEAKRQEVSLLCLTELCISGYGCEDAFFAQNTIDQSVASLLDIVEYTSDIAVAVGLPLRHNNRTFDVACLIANKRILGFAAKQYMANNGVHYETRWFQPWPAYVRDEIKISSSSHGDFSYPFGDIVFDLSGIRIGFEICEDAWVANRPGRILYERGVDIILNPTASHFAFLKSQVRERFVVDASRAFGVSYIYSNMLGNEAGRMIYDGDAMVASNGELLVSGPRLSYEDFLIVPAVVDVEATRLNQTQNRANLSLSYPNLRVSERFDWPDIAPVIQKAELEAWERGGYLKEEEFARAVALGLFDYLRKSRSQGYVLSLSGGADSSAIAATVYLMIRMAVQNLGLEGVKKKLSYIKAIQDCHTPEEMVGKLLTVMYQGTENSSDDTFNSAKELAEDIGATFMNININGLVETYRGLIEEQLGRKLSWDTDDLALQNIQARVRAPGIWMMANLNNALLLSTSNRSEAAVGYATMDGDTAGSISPITGIDKHFLRGWLRWLETVGLNIKNESTPADRTGSTNDPTTSDQLIKVKGLHAVNNLQPTAELRPLDKKQTDEDDLMPYDVLNSIEEAAIRDKQPPVEVLKLVEVRYAEREGSPGYDRERLLVWVERFFKLWSRNQWKRERYAPSFHLDDHNLDPRSWCRFPILSGGFEKELAEMRDFATDRKPASRKGNPGRGKIGF</sequence>
<dbReference type="InterPro" id="IPR036526">
    <property type="entry name" value="C-N_Hydrolase_sf"/>
</dbReference>
<comment type="catalytic activity">
    <reaction evidence="7 8">
        <text>deamido-NAD(+) + L-glutamine + ATP + H2O = L-glutamate + AMP + diphosphate + NAD(+) + H(+)</text>
        <dbReference type="Rhea" id="RHEA:24384"/>
        <dbReference type="ChEBI" id="CHEBI:15377"/>
        <dbReference type="ChEBI" id="CHEBI:15378"/>
        <dbReference type="ChEBI" id="CHEBI:29985"/>
        <dbReference type="ChEBI" id="CHEBI:30616"/>
        <dbReference type="ChEBI" id="CHEBI:33019"/>
        <dbReference type="ChEBI" id="CHEBI:57540"/>
        <dbReference type="ChEBI" id="CHEBI:58359"/>
        <dbReference type="ChEBI" id="CHEBI:58437"/>
        <dbReference type="ChEBI" id="CHEBI:456215"/>
        <dbReference type="EC" id="6.3.5.1"/>
    </reaction>
</comment>
<dbReference type="PANTHER" id="PTHR23090">
    <property type="entry name" value="NH 3 /GLUTAMINE-DEPENDENT NAD + SYNTHETASE"/>
    <property type="match status" value="1"/>
</dbReference>
<keyword evidence="3 7" id="KW-0436">Ligase</keyword>
<gene>
    <name evidence="7 11" type="primary">nadE</name>
    <name evidence="11" type="ORF">G8759_17580</name>
</gene>
<proteinExistence type="inferred from homology"/>
<evidence type="ECO:0000256" key="6">
    <source>
        <dbReference type="ARBA" id="ARBA00023027"/>
    </source>
</evidence>
<comment type="similarity">
    <text evidence="2 7 8">In the C-terminal section; belongs to the NAD synthetase family.</text>
</comment>
<feature type="binding site" evidence="7">
    <location>
        <position position="201"/>
    </location>
    <ligand>
        <name>L-glutamine</name>
        <dbReference type="ChEBI" id="CHEBI:58359"/>
    </ligand>
</feature>
<dbReference type="AlphaFoldDB" id="A0A6G9APA5"/>
<evidence type="ECO:0000256" key="5">
    <source>
        <dbReference type="ARBA" id="ARBA00022840"/>
    </source>
</evidence>
<feature type="active site" description="For glutaminase activity" evidence="7">
    <location>
        <position position="111"/>
    </location>
</feature>
<evidence type="ECO:0000256" key="9">
    <source>
        <dbReference type="RuleBase" id="RU003811"/>
    </source>
</evidence>
<dbReference type="Proteomes" id="UP000501802">
    <property type="component" value="Chromosome"/>
</dbReference>
<dbReference type="Gene3D" id="3.60.110.10">
    <property type="entry name" value="Carbon-nitrogen hydrolase"/>
    <property type="match status" value="1"/>
</dbReference>
<feature type="active site" description="Proton acceptor; for glutaminase activity" evidence="7">
    <location>
        <position position="44"/>
    </location>
</feature>
<evidence type="ECO:0000256" key="8">
    <source>
        <dbReference type="PIRNR" id="PIRNR006630"/>
    </source>
</evidence>
<dbReference type="Pfam" id="PF00795">
    <property type="entry name" value="CN_hydrolase"/>
    <property type="match status" value="1"/>
</dbReference>
<dbReference type="UniPathway" id="UPA00253">
    <property type="reaction ID" value="UER00334"/>
</dbReference>
<evidence type="ECO:0000256" key="3">
    <source>
        <dbReference type="ARBA" id="ARBA00022598"/>
    </source>
</evidence>
<dbReference type="GO" id="GO:0008795">
    <property type="term" value="F:NAD+ synthase activity"/>
    <property type="evidence" value="ECO:0007669"/>
    <property type="project" value="UniProtKB-UniRule"/>
</dbReference>
<dbReference type="NCBIfam" id="TIGR00552">
    <property type="entry name" value="nadE"/>
    <property type="match status" value="1"/>
</dbReference>
<dbReference type="GO" id="GO:0004359">
    <property type="term" value="F:glutaminase activity"/>
    <property type="evidence" value="ECO:0007669"/>
    <property type="project" value="InterPro"/>
</dbReference>
<dbReference type="EMBL" id="CP050063">
    <property type="protein sequence ID" value="QIP14297.1"/>
    <property type="molecule type" value="Genomic_DNA"/>
</dbReference>
<keyword evidence="5 7" id="KW-0067">ATP-binding</keyword>
<dbReference type="InterPro" id="IPR014729">
    <property type="entry name" value="Rossmann-like_a/b/a_fold"/>
</dbReference>
<feature type="binding site" evidence="7">
    <location>
        <position position="488"/>
    </location>
    <ligand>
        <name>ATP</name>
        <dbReference type="ChEBI" id="CHEBI:30616"/>
    </ligand>
</feature>
<dbReference type="RefSeq" id="WP_167210191.1">
    <property type="nucleotide sequence ID" value="NZ_CP050063.1"/>
</dbReference>
<evidence type="ECO:0000256" key="4">
    <source>
        <dbReference type="ARBA" id="ARBA00022741"/>
    </source>
</evidence>
<evidence type="ECO:0000256" key="2">
    <source>
        <dbReference type="ARBA" id="ARBA00007145"/>
    </source>
</evidence>
<keyword evidence="6 7" id="KW-0520">NAD</keyword>
<comment type="pathway">
    <text evidence="1 7 8">Cofactor biosynthesis; NAD(+) biosynthesis; NAD(+) from deamido-NAD(+) (L-Gln route): step 1/1.</text>
</comment>
<dbReference type="Pfam" id="PF02540">
    <property type="entry name" value="NAD_synthase"/>
    <property type="match status" value="1"/>
</dbReference>
<evidence type="ECO:0000256" key="7">
    <source>
        <dbReference type="HAMAP-Rule" id="MF_02090"/>
    </source>
</evidence>
<comment type="similarity">
    <text evidence="9">Belongs to the NAD synthetase family.</text>
</comment>
<keyword evidence="4 7" id="KW-0547">Nucleotide-binding</keyword>
<dbReference type="GO" id="GO:0009435">
    <property type="term" value="P:NAD+ biosynthetic process"/>
    <property type="evidence" value="ECO:0007669"/>
    <property type="project" value="UniProtKB-UniRule"/>
</dbReference>
<dbReference type="GO" id="GO:0005524">
    <property type="term" value="F:ATP binding"/>
    <property type="evidence" value="ECO:0007669"/>
    <property type="project" value="UniProtKB-UniRule"/>
</dbReference>
<reference evidence="11 12" key="1">
    <citation type="submission" date="2020-03" db="EMBL/GenBank/DDBJ databases">
        <authorList>
            <person name="Kim M.K."/>
        </authorList>
    </citation>
    <scope>NUCLEOTIDE SEQUENCE [LARGE SCALE GENOMIC DNA]</scope>
    <source>
        <strain evidence="11 12">BT328</strain>
    </source>
</reference>
<evidence type="ECO:0000256" key="1">
    <source>
        <dbReference type="ARBA" id="ARBA00005188"/>
    </source>
</evidence>
<dbReference type="CDD" id="cd07570">
    <property type="entry name" value="GAT_Gln-NAD-synth"/>
    <property type="match status" value="1"/>
</dbReference>
<dbReference type="PIRSF" id="PIRSF006630">
    <property type="entry name" value="NADS_GAT"/>
    <property type="match status" value="1"/>
</dbReference>
<dbReference type="PROSITE" id="PS50263">
    <property type="entry name" value="CN_HYDROLASE"/>
    <property type="match status" value="1"/>
</dbReference>
<dbReference type="KEGG" id="spib:G8759_17580"/>
<keyword evidence="12" id="KW-1185">Reference proteome</keyword>
<dbReference type="InterPro" id="IPR014445">
    <property type="entry name" value="Gln-dep_NAD_synthase"/>
</dbReference>
<feature type="binding site" evidence="7">
    <location>
        <position position="464"/>
    </location>
    <ligand>
        <name>deamido-NAD(+)</name>
        <dbReference type="ChEBI" id="CHEBI:58437"/>
        <note>ligand shared between two neighboring subunits</note>
    </ligand>
</feature>
<dbReference type="InterPro" id="IPR022310">
    <property type="entry name" value="NAD/GMP_synthase"/>
</dbReference>
<feature type="binding site" evidence="7">
    <location>
        <position position="649"/>
    </location>
    <ligand>
        <name>deamido-NAD(+)</name>
        <dbReference type="ChEBI" id="CHEBI:58437"/>
        <note>ligand shared between two neighboring subunits</note>
    </ligand>
</feature>
<feature type="binding site" evidence="7">
    <location>
        <position position="493"/>
    </location>
    <ligand>
        <name>deamido-NAD(+)</name>
        <dbReference type="ChEBI" id="CHEBI:58437"/>
        <note>ligand shared between two neighboring subunits</note>
    </ligand>
</feature>
<dbReference type="CDD" id="cd00553">
    <property type="entry name" value="NAD_synthase"/>
    <property type="match status" value="1"/>
</dbReference>
<feature type="active site" description="Nucleophile; for glutaminase activity" evidence="7">
    <location>
        <position position="168"/>
    </location>
</feature>
<evidence type="ECO:0000259" key="10">
    <source>
        <dbReference type="PROSITE" id="PS50263"/>
    </source>
</evidence>
<dbReference type="EC" id="6.3.5.1" evidence="7 8"/>
<dbReference type="InterPro" id="IPR003010">
    <property type="entry name" value="C-N_Hydrolase"/>
</dbReference>
<evidence type="ECO:0000313" key="12">
    <source>
        <dbReference type="Proteomes" id="UP000501802"/>
    </source>
</evidence>
<dbReference type="Gene3D" id="3.40.50.620">
    <property type="entry name" value="HUPs"/>
    <property type="match status" value="1"/>
</dbReference>
<dbReference type="SUPFAM" id="SSF56317">
    <property type="entry name" value="Carbon-nitrogen hydrolase"/>
    <property type="match status" value="1"/>
</dbReference>
<accession>A0A6G9APA5</accession>
<comment type="caution">
    <text evidence="7">Lacks conserved residue(s) required for the propagation of feature annotation.</text>
</comment>